<dbReference type="PANTHER" id="PTHR36933">
    <property type="entry name" value="SLL0788 PROTEIN"/>
    <property type="match status" value="1"/>
</dbReference>
<dbReference type="Gene3D" id="1.20.1260.10">
    <property type="match status" value="1"/>
</dbReference>
<dbReference type="InterPro" id="IPR012347">
    <property type="entry name" value="Ferritin-like"/>
</dbReference>
<dbReference type="InterPro" id="IPR005183">
    <property type="entry name" value="DUF305_CopM-like"/>
</dbReference>
<keyword evidence="1" id="KW-0812">Transmembrane</keyword>
<comment type="caution">
    <text evidence="3">The sequence shown here is derived from an EMBL/GenBank/DDBJ whole genome shotgun (WGS) entry which is preliminary data.</text>
</comment>
<feature type="transmembrane region" description="Helical" evidence="1">
    <location>
        <begin position="6"/>
        <end position="24"/>
    </location>
</feature>
<accession>A0A1F6X8J3</accession>
<reference evidence="3 4" key="1">
    <citation type="journal article" date="2016" name="Nat. Commun.">
        <title>Thousands of microbial genomes shed light on interconnected biogeochemical processes in an aquifer system.</title>
        <authorList>
            <person name="Anantharaman K."/>
            <person name="Brown C.T."/>
            <person name="Hug L.A."/>
            <person name="Sharon I."/>
            <person name="Castelle C.J."/>
            <person name="Probst A.J."/>
            <person name="Thomas B.C."/>
            <person name="Singh A."/>
            <person name="Wilkins M.J."/>
            <person name="Karaoz U."/>
            <person name="Brodie E.L."/>
            <person name="Williams K.H."/>
            <person name="Hubbard S.S."/>
            <person name="Banfield J.F."/>
        </authorList>
    </citation>
    <scope>NUCLEOTIDE SEQUENCE [LARGE SCALE GENOMIC DNA]</scope>
</reference>
<gene>
    <name evidence="3" type="ORF">A2911_01695</name>
</gene>
<organism evidence="3 4">
    <name type="scientific">Candidatus Nomurabacteria bacterium RIFCSPLOWO2_01_FULL_40_15</name>
    <dbReference type="NCBI Taxonomy" id="1801772"/>
    <lineage>
        <taxon>Bacteria</taxon>
        <taxon>Candidatus Nomuraibacteriota</taxon>
    </lineage>
</organism>
<name>A0A1F6X8J3_9BACT</name>
<evidence type="ECO:0000313" key="3">
    <source>
        <dbReference type="EMBL" id="OGI90432.1"/>
    </source>
</evidence>
<proteinExistence type="predicted"/>
<dbReference type="EMBL" id="MFUW01000012">
    <property type="protein sequence ID" value="OGI90432.1"/>
    <property type="molecule type" value="Genomic_DNA"/>
</dbReference>
<feature type="domain" description="DUF305" evidence="2">
    <location>
        <begin position="55"/>
        <end position="203"/>
    </location>
</feature>
<dbReference type="PANTHER" id="PTHR36933:SF1">
    <property type="entry name" value="SLL0788 PROTEIN"/>
    <property type="match status" value="1"/>
</dbReference>
<keyword evidence="1" id="KW-0472">Membrane</keyword>
<evidence type="ECO:0000313" key="4">
    <source>
        <dbReference type="Proteomes" id="UP000176814"/>
    </source>
</evidence>
<sequence length="208" mass="22988">MNSKILIGIGGGVAFGVIITLLLSSTGQPGSMMWGINSSNSTTPGKTVGMMNGIDEHFIEQMIPHHDGAIAMANLALQKAKRPEIKNLAQDIISAQEKEITEMQNWYKNWFGKDVLKGSFAMMEGGMMSGSGMHMGGQEEVQALEDATDFDKAFIESMIPHHQLAIMMAQMLKAGTDRPEMLALAENIIESQSKEILEMKNWYKSWYK</sequence>
<evidence type="ECO:0000259" key="2">
    <source>
        <dbReference type="Pfam" id="PF03713"/>
    </source>
</evidence>
<dbReference type="Pfam" id="PF03713">
    <property type="entry name" value="DUF305"/>
    <property type="match status" value="1"/>
</dbReference>
<dbReference type="Proteomes" id="UP000176814">
    <property type="component" value="Unassembled WGS sequence"/>
</dbReference>
<keyword evidence="1" id="KW-1133">Transmembrane helix</keyword>
<evidence type="ECO:0000256" key="1">
    <source>
        <dbReference type="SAM" id="Phobius"/>
    </source>
</evidence>
<protein>
    <recommendedName>
        <fullName evidence="2">DUF305 domain-containing protein</fullName>
    </recommendedName>
</protein>
<dbReference type="AlphaFoldDB" id="A0A1F6X8J3"/>